<feature type="compositionally biased region" description="Polar residues" evidence="1">
    <location>
        <begin position="26"/>
        <end position="41"/>
    </location>
</feature>
<name>A0A6A7C1F4_9PEZI</name>
<feature type="region of interest" description="Disordered" evidence="1">
    <location>
        <begin position="531"/>
        <end position="563"/>
    </location>
</feature>
<organism evidence="2 3">
    <name type="scientific">Piedraia hortae CBS 480.64</name>
    <dbReference type="NCBI Taxonomy" id="1314780"/>
    <lineage>
        <taxon>Eukaryota</taxon>
        <taxon>Fungi</taxon>
        <taxon>Dikarya</taxon>
        <taxon>Ascomycota</taxon>
        <taxon>Pezizomycotina</taxon>
        <taxon>Dothideomycetes</taxon>
        <taxon>Dothideomycetidae</taxon>
        <taxon>Capnodiales</taxon>
        <taxon>Piedraiaceae</taxon>
        <taxon>Piedraia</taxon>
    </lineage>
</organism>
<evidence type="ECO:0000256" key="1">
    <source>
        <dbReference type="SAM" id="MobiDB-lite"/>
    </source>
</evidence>
<dbReference type="Proteomes" id="UP000799421">
    <property type="component" value="Unassembled WGS sequence"/>
</dbReference>
<dbReference type="EMBL" id="MU005978">
    <property type="protein sequence ID" value="KAF2860839.1"/>
    <property type="molecule type" value="Genomic_DNA"/>
</dbReference>
<accession>A0A6A7C1F4</accession>
<sequence length="652" mass="72611">MPAPDIRRFFQPITFRAKAVDVQAGQTHHNGQNCQNLQNFKMDQDLPARKRRKVTPETRQTPAESPEDNSSDDVFFLAPENPEMVSTSADGVRVVPSSDAEDSDEELADLDSFVPKSRPVAAVQPSMRRSTRICAKTTEPSHLPSPPPTVYKHSLASMIKATRMHSEQEARIAQAEAAVAESEKMRLEESLGDDVMDLTFMEAEDSDERSRVRAAMSRTEALQGGDMLCFFTRPVERVAPYDFPAASLPQNKAWAKLMSQDESRERLCLTGFVTKLASSHLIPDELLSWFAHRLLYEPRCELCDAYVEIIQAASFQAIDLTTFYHTRYSDPSPTLPAWKNHLIQTVNSTDESKPRKRAPRFPIPGLEYILRLLPPTSPHKVLIQLLLSLLDINTKPLTSAISTTIERMTSTHPSSSAESFAHEVLSTLLPETDIPAIPVSMHQQCALTLSLPCGNVVAHTLRRRLALYTVTQIHSSSISLGNAEWFEILVEQLGVGSAFKVSGETDFSLLEKLVVVLDVAVDGGFADFKPEKGGVPAREGAERASPNATEGATPGSERTPPNVEAERSKGIFAIMRQKQPLESGLFATREEEEAFNTHVDSLVTQLRITASRLRYGPGVHLNRWETQWKMDNLISRWECAVRTRGKKGRKVF</sequence>
<evidence type="ECO:0000313" key="2">
    <source>
        <dbReference type="EMBL" id="KAF2860839.1"/>
    </source>
</evidence>
<gene>
    <name evidence="2" type="ORF">K470DRAFT_276711</name>
</gene>
<reference evidence="2" key="1">
    <citation type="journal article" date="2020" name="Stud. Mycol.">
        <title>101 Dothideomycetes genomes: a test case for predicting lifestyles and emergence of pathogens.</title>
        <authorList>
            <person name="Haridas S."/>
            <person name="Albert R."/>
            <person name="Binder M."/>
            <person name="Bloem J."/>
            <person name="Labutti K."/>
            <person name="Salamov A."/>
            <person name="Andreopoulos B."/>
            <person name="Baker S."/>
            <person name="Barry K."/>
            <person name="Bills G."/>
            <person name="Bluhm B."/>
            <person name="Cannon C."/>
            <person name="Castanera R."/>
            <person name="Culley D."/>
            <person name="Daum C."/>
            <person name="Ezra D."/>
            <person name="Gonzalez J."/>
            <person name="Henrissat B."/>
            <person name="Kuo A."/>
            <person name="Liang C."/>
            <person name="Lipzen A."/>
            <person name="Lutzoni F."/>
            <person name="Magnuson J."/>
            <person name="Mondo S."/>
            <person name="Nolan M."/>
            <person name="Ohm R."/>
            <person name="Pangilinan J."/>
            <person name="Park H.-J."/>
            <person name="Ramirez L."/>
            <person name="Alfaro M."/>
            <person name="Sun H."/>
            <person name="Tritt A."/>
            <person name="Yoshinaga Y."/>
            <person name="Zwiers L.-H."/>
            <person name="Turgeon B."/>
            <person name="Goodwin S."/>
            <person name="Spatafora J."/>
            <person name="Crous P."/>
            <person name="Grigoriev I."/>
        </authorList>
    </citation>
    <scope>NUCLEOTIDE SEQUENCE</scope>
    <source>
        <strain evidence="2">CBS 480.64</strain>
    </source>
</reference>
<evidence type="ECO:0000313" key="3">
    <source>
        <dbReference type="Proteomes" id="UP000799421"/>
    </source>
</evidence>
<dbReference type="AlphaFoldDB" id="A0A6A7C1F4"/>
<proteinExistence type="predicted"/>
<feature type="region of interest" description="Disordered" evidence="1">
    <location>
        <begin position="86"/>
        <end position="107"/>
    </location>
</feature>
<feature type="region of interest" description="Disordered" evidence="1">
    <location>
        <begin position="26"/>
        <end position="73"/>
    </location>
</feature>
<dbReference type="OrthoDB" id="5350396at2759"/>
<keyword evidence="3" id="KW-1185">Reference proteome</keyword>
<protein>
    <submittedName>
        <fullName evidence="2">Uncharacterized protein</fullName>
    </submittedName>
</protein>